<feature type="compositionally biased region" description="Polar residues" evidence="1">
    <location>
        <begin position="1"/>
        <end position="23"/>
    </location>
</feature>
<feature type="region of interest" description="Disordered" evidence="1">
    <location>
        <begin position="268"/>
        <end position="295"/>
    </location>
</feature>
<sequence length="702" mass="81881">MLRVNVNNKSTVSPGKSGDYSSDNNHDVVENTHNNDIPDDNILSANNNNYNIHKNNVNSAIEIKDNSISSSGDNNDISTLHITVSDNSTNVSLSKNNSNDDDNYVEYEKYNLNKKSSSDNFLSHKSDHSVSIHAQENEETYKERTKYNKKKSSFFHEKSPEFNNNYPSYFNTLNDNTVNNPNRNYMTVPRKNKFDSDVHLHNMDKLDGANRVNEINSANCDISSNEHNDDKRNISNCGSDDYSSQRVDNSGQPNKDLQMENEIKSCKLSQNCENSPLDKNQKKTEQMDRSGEKRLSEDIETYNTHLCNNGRNDTHRYNYITQDIHQDFHVNRERAMSHTKIFDYVEYNNGPDNIICRQKDKRKNTFIPKYKNLSAKEIHYNSLSGNDNITILAANKIKLDLNKLSESNQDALPDVYPFHLSKDLKSEKNEDKLVHLEKLYPTNYNYINNYSKNNCDITIQQRRYNMNSSHIFDYDEYEKKEENNEKNNPINIESYMDKQNIDTEKEEKRKLNPFYTDLFGRKTPDINQNVQCEKIMPTTMNCNWMYCPVDGKKYTAQMYKSAEYLEYNRKENFHRKSYFDKDGYDKKQRLLEAMQKGTRASLQVHLQSNLQDDKTYNLEYYNNVEATYLSLQNIKESLSDDEIKQVIKKSGAYIVTYEPEYDLFSNKRKSNAKLVIRHANGKETLNLLLSLLSQLDIKAQVM</sequence>
<name>A0A1A8W026_PLAMA</name>
<feature type="compositionally biased region" description="Polar residues" evidence="1">
    <location>
        <begin position="234"/>
        <end position="255"/>
    </location>
</feature>
<feature type="compositionally biased region" description="Basic and acidic residues" evidence="1">
    <location>
        <begin position="224"/>
        <end position="233"/>
    </location>
</feature>
<dbReference type="AlphaFoldDB" id="A0A1A8W026"/>
<proteinExistence type="predicted"/>
<dbReference type="VEuPathDB" id="PlasmoDB:PmUG01_10022500"/>
<evidence type="ECO:0000313" key="2">
    <source>
        <dbReference type="EMBL" id="SBS86224.1"/>
    </source>
</evidence>
<feature type="region of interest" description="Disordered" evidence="1">
    <location>
        <begin position="1"/>
        <end position="40"/>
    </location>
</feature>
<accession>A0A1A8W026</accession>
<gene>
    <name evidence="2" type="ORF">PMALA_015320</name>
</gene>
<evidence type="ECO:0000256" key="1">
    <source>
        <dbReference type="SAM" id="MobiDB-lite"/>
    </source>
</evidence>
<feature type="region of interest" description="Disordered" evidence="1">
    <location>
        <begin position="220"/>
        <end position="256"/>
    </location>
</feature>
<dbReference type="EMBL" id="FLQW01000828">
    <property type="protein sequence ID" value="SBS86224.1"/>
    <property type="molecule type" value="Genomic_DNA"/>
</dbReference>
<feature type="compositionally biased region" description="Polar residues" evidence="1">
    <location>
        <begin position="268"/>
        <end position="278"/>
    </location>
</feature>
<protein>
    <submittedName>
        <fullName evidence="2">Uncharacterized protein</fullName>
    </submittedName>
</protein>
<feature type="compositionally biased region" description="Basic and acidic residues" evidence="1">
    <location>
        <begin position="279"/>
        <end position="295"/>
    </location>
</feature>
<organism evidence="2 3">
    <name type="scientific">Plasmodium malariae</name>
    <dbReference type="NCBI Taxonomy" id="5858"/>
    <lineage>
        <taxon>Eukaryota</taxon>
        <taxon>Sar</taxon>
        <taxon>Alveolata</taxon>
        <taxon>Apicomplexa</taxon>
        <taxon>Aconoidasida</taxon>
        <taxon>Haemosporida</taxon>
        <taxon>Plasmodiidae</taxon>
        <taxon>Plasmodium</taxon>
        <taxon>Plasmodium (Plasmodium)</taxon>
    </lineage>
</organism>
<reference evidence="3" key="1">
    <citation type="submission" date="2016-05" db="EMBL/GenBank/DDBJ databases">
        <authorList>
            <person name="Naeem Raeece"/>
        </authorList>
    </citation>
    <scope>NUCLEOTIDE SEQUENCE [LARGE SCALE GENOMIC DNA]</scope>
</reference>
<evidence type="ECO:0000313" key="3">
    <source>
        <dbReference type="Proteomes" id="UP000078597"/>
    </source>
</evidence>
<dbReference type="Proteomes" id="UP000078597">
    <property type="component" value="Unassembled WGS sequence"/>
</dbReference>